<evidence type="ECO:0000313" key="2">
    <source>
        <dbReference type="Proteomes" id="UP000516305"/>
    </source>
</evidence>
<protein>
    <submittedName>
        <fullName evidence="1">Uncharacterized protein</fullName>
    </submittedName>
</protein>
<dbReference type="EMBL" id="CP060139">
    <property type="protein sequence ID" value="QNR23466.1"/>
    <property type="molecule type" value="Genomic_DNA"/>
</dbReference>
<organism evidence="1 2">
    <name type="scientific">Croceimicrobium hydrocarbonivorans</name>
    <dbReference type="NCBI Taxonomy" id="2761580"/>
    <lineage>
        <taxon>Bacteria</taxon>
        <taxon>Pseudomonadati</taxon>
        <taxon>Bacteroidota</taxon>
        <taxon>Flavobacteriia</taxon>
        <taxon>Flavobacteriales</taxon>
        <taxon>Owenweeksiaceae</taxon>
        <taxon>Croceimicrobium</taxon>
    </lineage>
</organism>
<keyword evidence="2" id="KW-1185">Reference proteome</keyword>
<proteinExistence type="predicted"/>
<accession>A0A7H0VCL8</accession>
<dbReference type="KEGG" id="chyd:H4K34_13920"/>
<gene>
    <name evidence="1" type="ORF">H4K34_13920</name>
</gene>
<dbReference type="Proteomes" id="UP000516305">
    <property type="component" value="Chromosome"/>
</dbReference>
<reference evidence="1 2" key="1">
    <citation type="submission" date="2020-08" db="EMBL/GenBank/DDBJ databases">
        <title>Croceimicrobium hydrocarbonivorans gen. nov., sp. nov., a novel marine bacterium isolated from a bacterial consortium that degrades polyethylene terephthalate.</title>
        <authorList>
            <person name="Liu R."/>
        </authorList>
    </citation>
    <scope>NUCLEOTIDE SEQUENCE [LARGE SCALE GENOMIC DNA]</scope>
    <source>
        <strain evidence="1 2">A20-9</strain>
    </source>
</reference>
<evidence type="ECO:0000313" key="1">
    <source>
        <dbReference type="EMBL" id="QNR23466.1"/>
    </source>
</evidence>
<dbReference type="AlphaFoldDB" id="A0A7H0VCL8"/>
<name>A0A7H0VCL8_9FLAO</name>
<dbReference type="RefSeq" id="WP_210757998.1">
    <property type="nucleotide sequence ID" value="NZ_CP060139.1"/>
</dbReference>
<sequence>MKYFYFFMLCTIGLSINAQDYLNPKIGGFFEQLYGAETDQKAMNL</sequence>